<dbReference type="Gene3D" id="3.90.550.10">
    <property type="entry name" value="Spore Coat Polysaccharide Biosynthesis Protein SpsA, Chain A"/>
    <property type="match status" value="1"/>
</dbReference>
<evidence type="ECO:0000259" key="4">
    <source>
        <dbReference type="Pfam" id="PF00535"/>
    </source>
</evidence>
<keyword evidence="2" id="KW-0328">Glycosyltransferase</keyword>
<dbReference type="EMBL" id="WVHT01000005">
    <property type="protein sequence ID" value="MXV51660.1"/>
    <property type="molecule type" value="Genomic_DNA"/>
</dbReference>
<organism evidence="5 6">
    <name type="scientific">Hufsiella arboris</name>
    <dbReference type="NCBI Taxonomy" id="2695275"/>
    <lineage>
        <taxon>Bacteria</taxon>
        <taxon>Pseudomonadati</taxon>
        <taxon>Bacteroidota</taxon>
        <taxon>Sphingobacteriia</taxon>
        <taxon>Sphingobacteriales</taxon>
        <taxon>Sphingobacteriaceae</taxon>
        <taxon>Hufsiella</taxon>
    </lineage>
</organism>
<proteinExistence type="inferred from homology"/>
<dbReference type="GO" id="GO:0016757">
    <property type="term" value="F:glycosyltransferase activity"/>
    <property type="evidence" value="ECO:0007669"/>
    <property type="project" value="UniProtKB-KW"/>
</dbReference>
<gene>
    <name evidence="5" type="ORF">GS399_11815</name>
</gene>
<accession>A0A7K1YB55</accession>
<dbReference type="PANTHER" id="PTHR43179">
    <property type="entry name" value="RHAMNOSYLTRANSFERASE WBBL"/>
    <property type="match status" value="1"/>
</dbReference>
<evidence type="ECO:0000256" key="1">
    <source>
        <dbReference type="ARBA" id="ARBA00006739"/>
    </source>
</evidence>
<keyword evidence="3 5" id="KW-0808">Transferase</keyword>
<evidence type="ECO:0000256" key="2">
    <source>
        <dbReference type="ARBA" id="ARBA00022676"/>
    </source>
</evidence>
<dbReference type="Pfam" id="PF00535">
    <property type="entry name" value="Glycos_transf_2"/>
    <property type="match status" value="1"/>
</dbReference>
<comment type="similarity">
    <text evidence="1">Belongs to the glycosyltransferase 2 family.</text>
</comment>
<dbReference type="SUPFAM" id="SSF53448">
    <property type="entry name" value="Nucleotide-diphospho-sugar transferases"/>
    <property type="match status" value="1"/>
</dbReference>
<keyword evidence="6" id="KW-1185">Reference proteome</keyword>
<dbReference type="Proteomes" id="UP000466586">
    <property type="component" value="Unassembled WGS sequence"/>
</dbReference>
<evidence type="ECO:0000256" key="3">
    <source>
        <dbReference type="ARBA" id="ARBA00022679"/>
    </source>
</evidence>
<dbReference type="PANTHER" id="PTHR43179:SF12">
    <property type="entry name" value="GALACTOFURANOSYLTRANSFERASE GLFT2"/>
    <property type="match status" value="1"/>
</dbReference>
<name>A0A7K1YB55_9SPHI</name>
<reference evidence="5 6" key="1">
    <citation type="submission" date="2019-11" db="EMBL/GenBank/DDBJ databases">
        <title>Pedobacter sp. HMF7647 Genome sequencing and assembly.</title>
        <authorList>
            <person name="Kang H."/>
            <person name="Kim H."/>
            <person name="Joh K."/>
        </authorList>
    </citation>
    <scope>NUCLEOTIDE SEQUENCE [LARGE SCALE GENOMIC DNA]</scope>
    <source>
        <strain evidence="5 6">HMF7647</strain>
    </source>
</reference>
<protein>
    <submittedName>
        <fullName evidence="5">Glycosyltransferase</fullName>
    </submittedName>
</protein>
<dbReference type="InterPro" id="IPR001173">
    <property type="entry name" value="Glyco_trans_2-like"/>
</dbReference>
<comment type="caution">
    <text evidence="5">The sequence shown here is derived from an EMBL/GenBank/DDBJ whole genome shotgun (WGS) entry which is preliminary data.</text>
</comment>
<sequence>MLNIKHNVSVLTVTYGNRWLFLEQVINRLLSFPQVSKIVIVNNASEYDVEMKVNELAHDRAVVLNNAENLGSAGGYRQAIEYAHRSTGNEFLWLLDDDNRPEENVLEKLLLQWRNIQTADNKKALFCLRDDRAAHLKIAAGETPYRYYLVPNNFLGFSVSSIAKNQLYKLRDKFDSQLPFKERVSIPYVPYGGLFFHKSMVDLIGLPDERFFLYVDDSEYSYRITQSDGTIWLIPSCKVDDIDKSQGIGYKKQLFHSQLLDQWSFRTYYAIRNRLYFYQSVAVKNKTIFNINKGLYLFYLKIISLLSGKSAEYKKLLTAVDDGINGNLGKATPNKF</sequence>
<feature type="domain" description="Glycosyltransferase 2-like" evidence="4">
    <location>
        <begin position="9"/>
        <end position="115"/>
    </location>
</feature>
<evidence type="ECO:0000313" key="6">
    <source>
        <dbReference type="Proteomes" id="UP000466586"/>
    </source>
</evidence>
<evidence type="ECO:0000313" key="5">
    <source>
        <dbReference type="EMBL" id="MXV51660.1"/>
    </source>
</evidence>
<dbReference type="InterPro" id="IPR029044">
    <property type="entry name" value="Nucleotide-diphossugar_trans"/>
</dbReference>
<dbReference type="RefSeq" id="WP_160844844.1">
    <property type="nucleotide sequence ID" value="NZ_WVHT01000005.1"/>
</dbReference>
<dbReference type="AlphaFoldDB" id="A0A7K1YB55"/>